<proteinExistence type="predicted"/>
<organism evidence="3 4">
    <name type="scientific">Tissierella carlieri</name>
    <dbReference type="NCBI Taxonomy" id="689904"/>
    <lineage>
        <taxon>Bacteria</taxon>
        <taxon>Bacillati</taxon>
        <taxon>Bacillota</taxon>
        <taxon>Tissierellia</taxon>
        <taxon>Tissierellales</taxon>
        <taxon>Tissierellaceae</taxon>
        <taxon>Tissierella</taxon>
    </lineage>
</organism>
<evidence type="ECO:0000313" key="3">
    <source>
        <dbReference type="EMBL" id="MCQ4925282.1"/>
    </source>
</evidence>
<comment type="caution">
    <text evidence="3">The sequence shown here is derived from an EMBL/GenBank/DDBJ whole genome shotgun (WGS) entry which is preliminary data.</text>
</comment>
<protein>
    <submittedName>
        <fullName evidence="3">Uncharacterized protein</fullName>
    </submittedName>
</protein>
<sequence>MFKSILKKTFIIVIAFTLVISNIAYASTENRELINYPENSIYNIKTNEENIPMSNYKSQNTSEVIDQVKNWKLSTKQILEKAYNQKVINIKEDDNYITFEYDYDTSLLEPQLLKTEYLKPSSNLANSNIPTKINYAWGWSDGYFKGDSKSGLWSAVKTVVIAIPGMVGKTVANIFSLVLGIGDAYLSANTPVTCETSVKYYYLNKIGYVQDQVFGYWLPYCYVGSRRGFVRYIGVVKDSSGQPITQKVSEKTGSPSNNPTNYDTIEKKSNFDNNTWIVNKAISQYQYDDGVYSDIFGTGLNLTPTLP</sequence>
<dbReference type="RefSeq" id="WP_256312783.1">
    <property type="nucleotide sequence ID" value="NZ_JANGAC010000020.1"/>
</dbReference>
<gene>
    <name evidence="3" type="ORF">NE686_19415</name>
</gene>
<accession>A0ABT1SFZ8</accession>
<dbReference type="Proteomes" id="UP001524478">
    <property type="component" value="Unassembled WGS sequence"/>
</dbReference>
<evidence type="ECO:0000256" key="1">
    <source>
        <dbReference type="SAM" id="MobiDB-lite"/>
    </source>
</evidence>
<evidence type="ECO:0000256" key="2">
    <source>
        <dbReference type="SAM" id="SignalP"/>
    </source>
</evidence>
<feature type="chain" id="PRO_5046586928" evidence="2">
    <location>
        <begin position="27"/>
        <end position="307"/>
    </location>
</feature>
<evidence type="ECO:0000313" key="4">
    <source>
        <dbReference type="Proteomes" id="UP001524478"/>
    </source>
</evidence>
<feature type="region of interest" description="Disordered" evidence="1">
    <location>
        <begin position="244"/>
        <end position="264"/>
    </location>
</feature>
<name>A0ABT1SFZ8_9FIRM</name>
<feature type="signal peptide" evidence="2">
    <location>
        <begin position="1"/>
        <end position="26"/>
    </location>
</feature>
<keyword evidence="2" id="KW-0732">Signal</keyword>
<dbReference type="EMBL" id="JANGAC010000020">
    <property type="protein sequence ID" value="MCQ4925282.1"/>
    <property type="molecule type" value="Genomic_DNA"/>
</dbReference>
<reference evidence="3 4" key="1">
    <citation type="submission" date="2022-06" db="EMBL/GenBank/DDBJ databases">
        <title>Isolation of gut microbiota from human fecal samples.</title>
        <authorList>
            <person name="Pamer E.G."/>
            <person name="Barat B."/>
            <person name="Waligurski E."/>
            <person name="Medina S."/>
            <person name="Paddock L."/>
            <person name="Mostad J."/>
        </authorList>
    </citation>
    <scope>NUCLEOTIDE SEQUENCE [LARGE SCALE GENOMIC DNA]</scope>
    <source>
        <strain evidence="3 4">DFI.7.95</strain>
    </source>
</reference>
<feature type="compositionally biased region" description="Polar residues" evidence="1">
    <location>
        <begin position="244"/>
        <end position="263"/>
    </location>
</feature>
<keyword evidence="4" id="KW-1185">Reference proteome</keyword>